<keyword evidence="2" id="KW-0472">Membrane</keyword>
<feature type="compositionally biased region" description="Basic and acidic residues" evidence="1">
    <location>
        <begin position="569"/>
        <end position="584"/>
    </location>
</feature>
<sequence>MTLSLVADNPYRVFGVGTQANNATLSANYKSMMSEVLKGRDISLGQDMSNFIKPPLRTPMRLDRARNQLMSARGRCFYALFWFVDSNRLDHAALYYLTQGQREKAVKILQSQRSFSSFINLAVLALLEDRFDDAATLYTRCLQDEEYTQDFVQCVIGDNFKIKGAFVLSKILEVLENAKERHERDEHSDERSYAGGGHGVLNKEAQEKKERVRLVPDVQQVSIVENLHLKKQANSFDRHLNDALNLLIERITEINQEHGMEGDFLEVEFNPNPAAQMVLDEISRFLDINHSLMEAFRQRCFQARERSMYLDYIYNLVSITHYVFHLYAVEFGRQYSTALVQQMRSIIAKLERLYFRLKAQEIDNLIASLRRVEDSLPFYFAVSNSFDKYYLMSDDEHLLANFYEFNKDSVKVIDNFNRTFGLRNVYVDCVMHLQDMVVRYNVSFMLVLVNMALRHKHSHKLRYHLSEQELRVDESKIRPYGVPDVAPAPSSASAATPAISGSAGAAPLGYAKGAGAANGNGNGNGNAVVNRAASGAQGQGAVASAGSRGNYQGYGPDYGQRNQGGRGAAPDKKMDRALRREQKRQQRLQEAAAARRSAFFKRQLSHEKGRFKQLLERLNNYAISPNTATLIEVTRHQIDRLPPPVGLKSVIMVCLLVGAAIGAIYLNSWFNLHF</sequence>
<protein>
    <submittedName>
        <fullName evidence="3">Uncharacterized protein</fullName>
    </submittedName>
</protein>
<feature type="region of interest" description="Disordered" evidence="1">
    <location>
        <begin position="540"/>
        <end position="592"/>
    </location>
</feature>
<organism evidence="3 4">
    <name type="scientific">Candidatus Anaerobiospirillum pullistercoris</name>
    <dbReference type="NCBI Taxonomy" id="2838452"/>
    <lineage>
        <taxon>Bacteria</taxon>
        <taxon>Pseudomonadati</taxon>
        <taxon>Pseudomonadota</taxon>
        <taxon>Gammaproteobacteria</taxon>
        <taxon>Aeromonadales</taxon>
        <taxon>Succinivibrionaceae</taxon>
        <taxon>Anaerobiospirillum</taxon>
    </lineage>
</organism>
<feature type="compositionally biased region" description="Basic and acidic residues" evidence="1">
    <location>
        <begin position="180"/>
        <end position="192"/>
    </location>
</feature>
<reference evidence="3" key="1">
    <citation type="journal article" date="2021" name="PeerJ">
        <title>Extensive microbial diversity within the chicken gut microbiome revealed by metagenomics and culture.</title>
        <authorList>
            <person name="Gilroy R."/>
            <person name="Ravi A."/>
            <person name="Getino M."/>
            <person name="Pursley I."/>
            <person name="Horton D.L."/>
            <person name="Alikhan N.F."/>
            <person name="Baker D."/>
            <person name="Gharbi K."/>
            <person name="Hall N."/>
            <person name="Watson M."/>
            <person name="Adriaenssens E.M."/>
            <person name="Foster-Nyarko E."/>
            <person name="Jarju S."/>
            <person name="Secka A."/>
            <person name="Antonio M."/>
            <person name="Oren A."/>
            <person name="Chaudhuri R.R."/>
            <person name="La Ragione R."/>
            <person name="Hildebrand F."/>
            <person name="Pallen M.J."/>
        </authorList>
    </citation>
    <scope>NUCLEOTIDE SEQUENCE</scope>
    <source>
        <strain evidence="3">USASDec5-558</strain>
    </source>
</reference>
<evidence type="ECO:0000313" key="3">
    <source>
        <dbReference type="EMBL" id="HIX57024.1"/>
    </source>
</evidence>
<evidence type="ECO:0000313" key="4">
    <source>
        <dbReference type="Proteomes" id="UP000886829"/>
    </source>
</evidence>
<keyword evidence="2" id="KW-0812">Transmembrane</keyword>
<dbReference type="EMBL" id="DXEV01000116">
    <property type="protein sequence ID" value="HIX57024.1"/>
    <property type="molecule type" value="Genomic_DNA"/>
</dbReference>
<reference evidence="3" key="2">
    <citation type="submission" date="2021-04" db="EMBL/GenBank/DDBJ databases">
        <authorList>
            <person name="Gilroy R."/>
        </authorList>
    </citation>
    <scope>NUCLEOTIDE SEQUENCE</scope>
    <source>
        <strain evidence="3">USASDec5-558</strain>
    </source>
</reference>
<accession>A0A9D2B1I2</accession>
<comment type="caution">
    <text evidence="3">The sequence shown here is derived from an EMBL/GenBank/DDBJ whole genome shotgun (WGS) entry which is preliminary data.</text>
</comment>
<gene>
    <name evidence="3" type="ORF">H9850_06090</name>
</gene>
<name>A0A9D2B1I2_9GAMM</name>
<evidence type="ECO:0000256" key="1">
    <source>
        <dbReference type="SAM" id="MobiDB-lite"/>
    </source>
</evidence>
<keyword evidence="2" id="KW-1133">Transmembrane helix</keyword>
<dbReference type="AlphaFoldDB" id="A0A9D2B1I2"/>
<dbReference type="Proteomes" id="UP000886829">
    <property type="component" value="Unassembled WGS sequence"/>
</dbReference>
<evidence type="ECO:0000256" key="2">
    <source>
        <dbReference type="SAM" id="Phobius"/>
    </source>
</evidence>
<feature type="transmembrane region" description="Helical" evidence="2">
    <location>
        <begin position="645"/>
        <end position="666"/>
    </location>
</feature>
<proteinExistence type="predicted"/>
<feature type="region of interest" description="Disordered" evidence="1">
    <location>
        <begin position="180"/>
        <end position="200"/>
    </location>
</feature>
<feature type="compositionally biased region" description="Low complexity" evidence="1">
    <location>
        <begin position="540"/>
        <end position="549"/>
    </location>
</feature>